<dbReference type="Gene3D" id="2.40.128.110">
    <property type="entry name" value="Lipid/polyisoprenoid-binding, YceI-like"/>
    <property type="match status" value="1"/>
</dbReference>
<proteinExistence type="predicted"/>
<gene>
    <name evidence="3" type="ORF">A0O34_12455</name>
</gene>
<reference evidence="3 4" key="1">
    <citation type="submission" date="2016-04" db="EMBL/GenBank/DDBJ databases">
        <title>Complete Genome Sequence of Chryseobacterium sp. IHBB 10212.</title>
        <authorList>
            <person name="Pal M."/>
            <person name="Swarnkar M.K."/>
            <person name="Kaushal K."/>
            <person name="Chhibber S."/>
            <person name="Singh A.K."/>
            <person name="Gulati A."/>
        </authorList>
    </citation>
    <scope>NUCLEOTIDE SEQUENCE [LARGE SCALE GENOMIC DNA]</scope>
    <source>
        <strain evidence="3 4">IHBB 10212</strain>
    </source>
</reference>
<dbReference type="AlphaFoldDB" id="A0A172XW83"/>
<feature type="signal peptide" evidence="1">
    <location>
        <begin position="1"/>
        <end position="19"/>
    </location>
</feature>
<dbReference type="PANTHER" id="PTHR34406:SF1">
    <property type="entry name" value="PROTEIN YCEI"/>
    <property type="match status" value="1"/>
</dbReference>
<keyword evidence="1" id="KW-0732">Signal</keyword>
<evidence type="ECO:0000313" key="3">
    <source>
        <dbReference type="EMBL" id="ANF51273.1"/>
    </source>
</evidence>
<dbReference type="PANTHER" id="PTHR34406">
    <property type="entry name" value="PROTEIN YCEI"/>
    <property type="match status" value="1"/>
</dbReference>
<evidence type="ECO:0000259" key="2">
    <source>
        <dbReference type="SMART" id="SM00867"/>
    </source>
</evidence>
<dbReference type="OrthoDB" id="9811006at2"/>
<evidence type="ECO:0000256" key="1">
    <source>
        <dbReference type="SAM" id="SignalP"/>
    </source>
</evidence>
<feature type="chain" id="PRO_5008003880" description="Lipid/polyisoprenoid-binding YceI-like domain-containing protein" evidence="1">
    <location>
        <begin position="20"/>
        <end position="190"/>
    </location>
</feature>
<protein>
    <recommendedName>
        <fullName evidence="2">Lipid/polyisoprenoid-binding YceI-like domain-containing protein</fullName>
    </recommendedName>
</protein>
<dbReference type="KEGG" id="chh:A0O34_12455"/>
<keyword evidence="4" id="KW-1185">Reference proteome</keyword>
<organism evidence="3 4">
    <name type="scientific">Chryseobacterium glaciei</name>
    <dbReference type="NCBI Taxonomy" id="1685010"/>
    <lineage>
        <taxon>Bacteria</taxon>
        <taxon>Pseudomonadati</taxon>
        <taxon>Bacteroidota</taxon>
        <taxon>Flavobacteriia</taxon>
        <taxon>Flavobacteriales</taxon>
        <taxon>Weeksellaceae</taxon>
        <taxon>Chryseobacterium group</taxon>
        <taxon>Chryseobacterium</taxon>
    </lineage>
</organism>
<dbReference type="Proteomes" id="UP000077824">
    <property type="component" value="Chromosome"/>
</dbReference>
<dbReference type="InterPro" id="IPR036761">
    <property type="entry name" value="TTHA0802/YceI-like_sf"/>
</dbReference>
<feature type="domain" description="Lipid/polyisoprenoid-binding YceI-like" evidence="2">
    <location>
        <begin position="22"/>
        <end position="188"/>
    </location>
</feature>
<dbReference type="EMBL" id="CP015199">
    <property type="protein sequence ID" value="ANF51273.1"/>
    <property type="molecule type" value="Genomic_DNA"/>
</dbReference>
<dbReference type="RefSeq" id="WP_066755077.1">
    <property type="nucleotide sequence ID" value="NZ_CP015199.1"/>
</dbReference>
<evidence type="ECO:0000313" key="4">
    <source>
        <dbReference type="Proteomes" id="UP000077824"/>
    </source>
</evidence>
<dbReference type="InterPro" id="IPR007372">
    <property type="entry name" value="Lipid/polyisoprenoid-bd_YceI"/>
</dbReference>
<sequence length="190" mass="21219">MKKVFLTFVFALLSVVGFAQTGWAVDPMHSSVNFNIKHMGISFVQGRFDKFDGKVAASKEGGLDKAEFSFFVNTSSVNTGVEMRDKHLQSADFFDAEKFPTMNFESTSITKEKNNTYTLKGKLTIKDVTKEISVPVTYGGITKNKQGKEVMGFQTKFTVNRLDYNIKYDPTGAGVAKDVDVNLYFELAKQ</sequence>
<dbReference type="STRING" id="1685010.A0O34_12455"/>
<accession>A0A172XW83</accession>
<dbReference type="Pfam" id="PF04264">
    <property type="entry name" value="YceI"/>
    <property type="match status" value="1"/>
</dbReference>
<dbReference type="SMART" id="SM00867">
    <property type="entry name" value="YceI"/>
    <property type="match status" value="1"/>
</dbReference>
<dbReference type="SUPFAM" id="SSF101874">
    <property type="entry name" value="YceI-like"/>
    <property type="match status" value="1"/>
</dbReference>
<name>A0A172XW83_9FLAO</name>